<proteinExistence type="predicted"/>
<reference evidence="1 2" key="1">
    <citation type="journal article" date="2013" name="Genome Announc.">
        <title>Draft Genome Sequence of Pseudomonas fluorescens LMG 5329, a White Line-Inducing Principle-Producing Bioindicator for the Mushroom Pathogen Pseudomonas tolaasii.</title>
        <authorList>
            <person name="Ghequire M.G."/>
            <person name="Rokni-Zadeh H."/>
            <person name="Zarrineh P."/>
            <person name="De Mot R."/>
        </authorList>
    </citation>
    <scope>NUCLEOTIDE SEQUENCE [LARGE SCALE GENOMIC DNA]</scope>
    <source>
        <strain evidence="1 2">LMG 5329</strain>
    </source>
</reference>
<dbReference type="EMBL" id="ASGY01000230">
    <property type="protein sequence ID" value="KGE64467.1"/>
    <property type="molecule type" value="Genomic_DNA"/>
</dbReference>
<sequence length="76" mass="8999">MIIPSRDIDLLMNTTYTNNISFTHKLAYGRHRRHHNHQLAFGAPQKTLKIFPLEGALTYDRREIKVTSFYKRLDIN</sequence>
<evidence type="ECO:0000313" key="2">
    <source>
        <dbReference type="Proteomes" id="UP000030060"/>
    </source>
</evidence>
<protein>
    <submittedName>
        <fullName evidence="1">Uncharacterized protein</fullName>
    </submittedName>
</protein>
<dbReference type="Proteomes" id="UP000030060">
    <property type="component" value="Unassembled WGS sequence"/>
</dbReference>
<gene>
    <name evidence="1" type="ORF">K814_0129030</name>
</gene>
<comment type="caution">
    <text evidence="1">The sequence shown here is derived from an EMBL/GenBank/DDBJ whole genome shotgun (WGS) entry which is preliminary data.</text>
</comment>
<accession>A0A0A1YVH5</accession>
<dbReference type="AlphaFoldDB" id="A0A0A1YVH5"/>
<organism evidence="1 2">
    <name type="scientific">Pseudomonas fluorescens LMG 5329</name>
    <dbReference type="NCBI Taxonomy" id="1324332"/>
    <lineage>
        <taxon>Bacteria</taxon>
        <taxon>Pseudomonadati</taxon>
        <taxon>Pseudomonadota</taxon>
        <taxon>Gammaproteobacteria</taxon>
        <taxon>Pseudomonadales</taxon>
        <taxon>Pseudomonadaceae</taxon>
        <taxon>Pseudomonas</taxon>
    </lineage>
</organism>
<evidence type="ECO:0000313" key="1">
    <source>
        <dbReference type="EMBL" id="KGE64467.1"/>
    </source>
</evidence>
<name>A0A0A1YVH5_PSEFL</name>